<dbReference type="InterPro" id="IPR001660">
    <property type="entry name" value="SAM"/>
</dbReference>
<feature type="domain" description="SAM" evidence="5">
    <location>
        <begin position="214"/>
        <end position="272"/>
    </location>
</feature>
<dbReference type="InterPro" id="IPR037619">
    <property type="entry name" value="LIPB1/2_SAM_3rd"/>
</dbReference>
<dbReference type="Ensembl" id="ENSCSAVT00000003934.1">
    <property type="protein sequence ID" value="ENSCSAVP00000003876.1"/>
    <property type="gene ID" value="ENSCSAVG00000002290.1"/>
</dbReference>
<dbReference type="InterPro" id="IPR013761">
    <property type="entry name" value="SAM/pointed_sf"/>
</dbReference>
<comment type="similarity">
    <text evidence="1">Belongs to the liprin family. Liprin-beta subfamily.</text>
</comment>
<feature type="domain" description="SAM" evidence="5">
    <location>
        <begin position="132"/>
        <end position="196"/>
    </location>
</feature>
<keyword evidence="2" id="KW-0677">Repeat</keyword>
<dbReference type="Proteomes" id="UP000007875">
    <property type="component" value="Unassembled WGS sequence"/>
</dbReference>
<feature type="compositionally biased region" description="Polar residues" evidence="4">
    <location>
        <begin position="44"/>
        <end position="60"/>
    </location>
</feature>
<evidence type="ECO:0000256" key="3">
    <source>
        <dbReference type="ARBA" id="ARBA00023054"/>
    </source>
</evidence>
<dbReference type="GO" id="GO:0048786">
    <property type="term" value="C:presynaptic active zone"/>
    <property type="evidence" value="ECO:0007669"/>
    <property type="project" value="TreeGrafter"/>
</dbReference>
<reference evidence="6" key="2">
    <citation type="submission" date="2025-08" db="UniProtKB">
        <authorList>
            <consortium name="Ensembl"/>
        </authorList>
    </citation>
    <scope>IDENTIFICATION</scope>
</reference>
<dbReference type="InterPro" id="IPR037617">
    <property type="entry name" value="LIPB1/2_SAM_1"/>
</dbReference>
<evidence type="ECO:0000256" key="1">
    <source>
        <dbReference type="ARBA" id="ARBA00007547"/>
    </source>
</evidence>
<dbReference type="InParanoid" id="H2YEX8"/>
<sequence length="441" mass="49855">MGGSNNMLSDSISSPTKSVKSPKNKSSSTPNLAMTEVNPPLTRPQEQNNTPTHSIQSESPFHQRRKQHGFRKFFSSFRLRRSRSSSLEPHDDTQDRGNFQRGGFRSTAGPRLAWNPRDVTPQRNDNLPFARWDTERVSQWLGDIGLPSYVEGCRRWVKSGGTLLRATSHELEKELGIRHPLHKKKLMLHLQALGGVGEGEEEERGAAQMNTVWVARWLDDIGLPQYKGSFQEACMDGRTIHHLTIGDAQKLRVANLLHLCSLRRAIEVLRICQFDPTVLKRRPVDEGETEDISLWTNHRVMEWLRSVDLAEYAPNLRGSGVHGAVMVFEPNFTAETLSALLHIPHSKSLLRRHLAAKLNELLPEESVKSKERRSQEPGYSPINITIKYKIGRRSFGGFGRFRGAGTGATAREFSSGEVRVPHLVEQVEDDGRSSRTPCRRR</sequence>
<dbReference type="STRING" id="51511.ENSCSAVP00000003876"/>
<accession>H2YEX8</accession>
<dbReference type="GeneTree" id="ENSGT01050000244951"/>
<feature type="region of interest" description="Disordered" evidence="4">
    <location>
        <begin position="81"/>
        <end position="126"/>
    </location>
</feature>
<reference evidence="6" key="3">
    <citation type="submission" date="2025-09" db="UniProtKB">
        <authorList>
            <consortium name="Ensembl"/>
        </authorList>
    </citation>
    <scope>IDENTIFICATION</scope>
</reference>
<evidence type="ECO:0000256" key="4">
    <source>
        <dbReference type="SAM" id="MobiDB-lite"/>
    </source>
</evidence>
<dbReference type="AlphaFoldDB" id="H2YEX8"/>
<dbReference type="FunCoup" id="H2YEX8">
    <property type="interactions" value="1"/>
</dbReference>
<dbReference type="SMART" id="SM00454">
    <property type="entry name" value="SAM"/>
    <property type="match status" value="3"/>
</dbReference>
<dbReference type="Gene3D" id="1.10.150.50">
    <property type="entry name" value="Transcription Factor, Ets-1"/>
    <property type="match status" value="3"/>
</dbReference>
<dbReference type="InterPro" id="IPR037618">
    <property type="entry name" value="LIPB1/2_SAM_2nd"/>
</dbReference>
<dbReference type="Pfam" id="PF00536">
    <property type="entry name" value="SAM_1"/>
    <property type="match status" value="2"/>
</dbReference>
<dbReference type="CDD" id="cd09566">
    <property type="entry name" value="SAM_liprin-beta1_2_repeat2"/>
    <property type="match status" value="1"/>
</dbReference>
<name>H2YEX8_CIOSA</name>
<reference evidence="7" key="1">
    <citation type="submission" date="2003-08" db="EMBL/GenBank/DDBJ databases">
        <authorList>
            <person name="Birren B."/>
            <person name="Nusbaum C."/>
            <person name="Abebe A."/>
            <person name="Abouelleil A."/>
            <person name="Adekoya E."/>
            <person name="Ait-zahra M."/>
            <person name="Allen N."/>
            <person name="Allen T."/>
            <person name="An P."/>
            <person name="Anderson M."/>
            <person name="Anderson S."/>
            <person name="Arachchi H."/>
            <person name="Armbruster J."/>
            <person name="Bachantsang P."/>
            <person name="Baldwin J."/>
            <person name="Barry A."/>
            <person name="Bayul T."/>
            <person name="Blitshsteyn B."/>
            <person name="Bloom T."/>
            <person name="Blye J."/>
            <person name="Boguslavskiy L."/>
            <person name="Borowsky M."/>
            <person name="Boukhgalter B."/>
            <person name="Brunache A."/>
            <person name="Butler J."/>
            <person name="Calixte N."/>
            <person name="Calvo S."/>
            <person name="Camarata J."/>
            <person name="Campo K."/>
            <person name="Chang J."/>
            <person name="Cheshatsang Y."/>
            <person name="Citroen M."/>
            <person name="Collymore A."/>
            <person name="Considine T."/>
            <person name="Cook A."/>
            <person name="Cooke P."/>
            <person name="Corum B."/>
            <person name="Cuomo C."/>
            <person name="David R."/>
            <person name="Dawoe T."/>
            <person name="Degray S."/>
            <person name="Dodge S."/>
            <person name="Dooley K."/>
            <person name="Dorje P."/>
            <person name="Dorjee K."/>
            <person name="Dorris L."/>
            <person name="Duffey N."/>
            <person name="Dupes A."/>
            <person name="Elkins T."/>
            <person name="Engels R."/>
            <person name="Erickson J."/>
            <person name="Farina A."/>
            <person name="Faro S."/>
            <person name="Ferreira P."/>
            <person name="Fischer H."/>
            <person name="Fitzgerald M."/>
            <person name="Foley K."/>
            <person name="Gage D."/>
            <person name="Galagan J."/>
            <person name="Gearin G."/>
            <person name="Gnerre S."/>
            <person name="Gnirke A."/>
            <person name="Goyette A."/>
            <person name="Graham J."/>
            <person name="Grandbois E."/>
            <person name="Gyaltsen K."/>
            <person name="Hafez N."/>
            <person name="Hagopian D."/>
            <person name="Hagos B."/>
            <person name="Hall J."/>
            <person name="Hatcher B."/>
            <person name="Heller A."/>
            <person name="Higgins H."/>
            <person name="Honan T."/>
            <person name="Horn A."/>
            <person name="Houde N."/>
            <person name="Hughes L."/>
            <person name="Hulme W."/>
            <person name="Husby E."/>
            <person name="Iliev I."/>
            <person name="Jaffe D."/>
            <person name="Jones C."/>
            <person name="Kamal M."/>
            <person name="Kamat A."/>
            <person name="Kamvysselis M."/>
            <person name="Karlsson E."/>
            <person name="Kells C."/>
            <person name="Kieu A."/>
            <person name="Kisner P."/>
            <person name="Kodira C."/>
            <person name="Kulbokas E."/>
            <person name="Labutti K."/>
            <person name="Lama D."/>
            <person name="Landers T."/>
            <person name="Leger J."/>
            <person name="Levine S."/>
            <person name="Lewis D."/>
            <person name="Lewis T."/>
            <person name="Lindblad-toh K."/>
            <person name="Liu X."/>
            <person name="Lokyitsang T."/>
            <person name="Lokyitsang Y."/>
            <person name="Lucien O."/>
            <person name="Lui A."/>
            <person name="Ma L.J."/>
            <person name="Mabbitt R."/>
            <person name="Macdonald J."/>
            <person name="Maclean C."/>
            <person name="Major J."/>
            <person name="Manning J."/>
            <person name="Marabella R."/>
            <person name="Maru K."/>
            <person name="Matthews C."/>
            <person name="Mauceli E."/>
            <person name="Mccarthy M."/>
            <person name="Mcdonough S."/>
            <person name="Mcghee T."/>
            <person name="Meldrim J."/>
            <person name="Meneus L."/>
            <person name="Mesirov J."/>
            <person name="Mihalev A."/>
            <person name="Mihova T."/>
            <person name="Mikkelsen T."/>
            <person name="Mlenga V."/>
            <person name="Moru K."/>
            <person name="Mozes J."/>
            <person name="Mulrain L."/>
            <person name="Munson G."/>
            <person name="Naylor J."/>
            <person name="Newes C."/>
            <person name="Nguyen C."/>
            <person name="Nguyen N."/>
            <person name="Nguyen T."/>
            <person name="Nicol R."/>
            <person name="Nielsen C."/>
            <person name="Nizzari M."/>
            <person name="Norbu C."/>
            <person name="Norbu N."/>
            <person name="O'donnell P."/>
            <person name="Okoawo O."/>
            <person name="O'leary S."/>
            <person name="Omotosho B."/>
            <person name="O'neill K."/>
            <person name="Osman S."/>
            <person name="Parker S."/>
            <person name="Perrin D."/>
            <person name="Phunkhang P."/>
            <person name="Piqani B."/>
            <person name="Purcell S."/>
            <person name="Rachupka T."/>
            <person name="Ramasamy U."/>
            <person name="Rameau R."/>
            <person name="Ray V."/>
            <person name="Raymond C."/>
            <person name="Retta R."/>
            <person name="Richardson S."/>
            <person name="Rise C."/>
            <person name="Rodriguez J."/>
            <person name="Rogers J."/>
            <person name="Rogov P."/>
            <person name="Rutman M."/>
            <person name="Schupbach R."/>
            <person name="Seaman C."/>
            <person name="Settipalli S."/>
            <person name="Sharpe T."/>
            <person name="Sheridan J."/>
            <person name="Sherpa N."/>
            <person name="Shi J."/>
            <person name="Smirnov S."/>
            <person name="Smith C."/>
            <person name="Sougnez C."/>
            <person name="Spencer B."/>
            <person name="Stalker J."/>
            <person name="Stange-thomann N."/>
            <person name="Stavropoulos S."/>
            <person name="Stetson K."/>
            <person name="Stone C."/>
            <person name="Stone S."/>
            <person name="Stubbs M."/>
            <person name="Talamas J."/>
            <person name="Tchuinga P."/>
            <person name="Tenzing P."/>
            <person name="Tesfaye S."/>
            <person name="Theodore J."/>
            <person name="Thoulutsang Y."/>
            <person name="Topham K."/>
            <person name="Towey S."/>
            <person name="Tsamla T."/>
            <person name="Tsomo N."/>
            <person name="Vallee D."/>
            <person name="Vassiliev H."/>
            <person name="Venkataraman V."/>
            <person name="Vinson J."/>
            <person name="Vo A."/>
            <person name="Wade C."/>
            <person name="Wang S."/>
            <person name="Wangchuk T."/>
            <person name="Wangdi T."/>
            <person name="Whittaker C."/>
            <person name="Wilkinson J."/>
            <person name="Wu Y."/>
            <person name="Wyman D."/>
            <person name="Yadav S."/>
            <person name="Yang S."/>
            <person name="Yang X."/>
            <person name="Yeager S."/>
            <person name="Yee E."/>
            <person name="Young G."/>
            <person name="Zainoun J."/>
            <person name="Zembeck L."/>
            <person name="Zimmer A."/>
            <person name="Zody M."/>
            <person name="Lander E."/>
        </authorList>
    </citation>
    <scope>NUCLEOTIDE SEQUENCE [LARGE SCALE GENOMIC DNA]</scope>
</reference>
<dbReference type="CDD" id="cd09569">
    <property type="entry name" value="SAM_liprin-beta1_2_repeat3"/>
    <property type="match status" value="1"/>
</dbReference>
<evidence type="ECO:0000313" key="6">
    <source>
        <dbReference type="Ensembl" id="ENSCSAVP00000003876.1"/>
    </source>
</evidence>
<evidence type="ECO:0000313" key="7">
    <source>
        <dbReference type="Proteomes" id="UP000007875"/>
    </source>
</evidence>
<dbReference type="eggNOG" id="KOG1899">
    <property type="taxonomic scope" value="Eukaryota"/>
</dbReference>
<dbReference type="OMA" id="FARWDTE"/>
<keyword evidence="3" id="KW-0175">Coiled coil</keyword>
<evidence type="ECO:0000259" key="5">
    <source>
        <dbReference type="PROSITE" id="PS50105"/>
    </source>
</evidence>
<dbReference type="InterPro" id="IPR029515">
    <property type="entry name" value="Liprin"/>
</dbReference>
<dbReference type="SUPFAM" id="SSF47769">
    <property type="entry name" value="SAM/Pointed domain"/>
    <property type="match status" value="3"/>
</dbReference>
<evidence type="ECO:0000256" key="2">
    <source>
        <dbReference type="ARBA" id="ARBA00022737"/>
    </source>
</evidence>
<feature type="compositionally biased region" description="Low complexity" evidence="4">
    <location>
        <begin position="9"/>
        <end position="30"/>
    </location>
</feature>
<proteinExistence type="inferred from homology"/>
<keyword evidence="7" id="KW-1185">Reference proteome</keyword>
<dbReference type="GO" id="GO:0007528">
    <property type="term" value="P:neuromuscular junction development"/>
    <property type="evidence" value="ECO:0007669"/>
    <property type="project" value="TreeGrafter"/>
</dbReference>
<dbReference type="PROSITE" id="PS50105">
    <property type="entry name" value="SAM_DOMAIN"/>
    <property type="match status" value="2"/>
</dbReference>
<protein>
    <recommendedName>
        <fullName evidence="5">SAM domain-containing protein</fullName>
    </recommendedName>
</protein>
<feature type="region of interest" description="Disordered" evidence="4">
    <location>
        <begin position="1"/>
        <end position="67"/>
    </location>
</feature>
<dbReference type="CDD" id="cd09563">
    <property type="entry name" value="SAM_liprin-beta1_2_repeat1"/>
    <property type="match status" value="1"/>
</dbReference>
<dbReference type="HOGENOM" id="CLU_011689_3_0_1"/>
<dbReference type="Pfam" id="PF07647">
    <property type="entry name" value="SAM_2"/>
    <property type="match status" value="1"/>
</dbReference>
<organism evidence="6 7">
    <name type="scientific">Ciona savignyi</name>
    <name type="common">Pacific transparent sea squirt</name>
    <dbReference type="NCBI Taxonomy" id="51511"/>
    <lineage>
        <taxon>Eukaryota</taxon>
        <taxon>Metazoa</taxon>
        <taxon>Chordata</taxon>
        <taxon>Tunicata</taxon>
        <taxon>Ascidiacea</taxon>
        <taxon>Phlebobranchia</taxon>
        <taxon>Cionidae</taxon>
        <taxon>Ciona</taxon>
    </lineage>
</organism>
<dbReference type="PANTHER" id="PTHR12587">
    <property type="entry name" value="LAR INTERACTING PROTEIN LIP -RELATED PROTEIN"/>
    <property type="match status" value="1"/>
</dbReference>
<dbReference type="PANTHER" id="PTHR12587:SF14">
    <property type="entry name" value="AT31531P"/>
    <property type="match status" value="1"/>
</dbReference>